<evidence type="ECO:0000313" key="3">
    <source>
        <dbReference type="EMBL" id="PJE51108.1"/>
    </source>
</evidence>
<dbReference type="GO" id="GO:0046961">
    <property type="term" value="F:proton-transporting ATPase activity, rotational mechanism"/>
    <property type="evidence" value="ECO:0007669"/>
    <property type="project" value="InterPro"/>
</dbReference>
<dbReference type="InterPro" id="IPR002843">
    <property type="entry name" value="ATPase_V0-cplx_csu/dsu"/>
</dbReference>
<gene>
    <name evidence="3" type="ORF">COV29_02440</name>
</gene>
<evidence type="ECO:0000256" key="2">
    <source>
        <dbReference type="ARBA" id="ARBA00023065"/>
    </source>
</evidence>
<proteinExistence type="predicted"/>
<dbReference type="InterPro" id="IPR050873">
    <property type="entry name" value="V-ATPase_V0D/AC39_subunit"/>
</dbReference>
<sequence length="311" mass="36617">MLDHTDIERMVDAPSFDDAYRVLNDTDYADNLLDLEPAQYRDAMRKDFTELYEFLKRDIPDYDLFRLLFIERDFLNLRLLLKEKYLGVKEVESFEGETVYPPEDIKSYMNERKSMFLDEKFKDLIVAVEKEVEANSGAPWIVDVAVTKAMYQMQYEIADNLGNEFIKRSIQIKISNATVIAFMRALRFELPANEFKKMLSDNSFWSVGELMTAYESGEDGVTNFLASYESNEVKESLREYLENKNLFEFERDLDNYFISYINQARYLSYGPEQVYSYFQRKHSAVINIRLIMAGKMNEIDSGEIKRTLRAI</sequence>
<comment type="caution">
    <text evidence="3">The sequence shown here is derived from an EMBL/GenBank/DDBJ whole genome shotgun (WGS) entry which is preliminary data.</text>
</comment>
<evidence type="ECO:0000313" key="4">
    <source>
        <dbReference type="Proteomes" id="UP000228496"/>
    </source>
</evidence>
<dbReference type="Gene3D" id="1.10.132.50">
    <property type="entry name" value="ATP synthase (C/AC39) subunit, domain 3"/>
    <property type="match status" value="2"/>
</dbReference>
<reference evidence="3 4" key="1">
    <citation type="submission" date="2017-09" db="EMBL/GenBank/DDBJ databases">
        <title>Depth-based differentiation of microbial function through sediment-hosted aquifers and enrichment of novel symbionts in the deep terrestrial subsurface.</title>
        <authorList>
            <person name="Probst A.J."/>
            <person name="Ladd B."/>
            <person name="Jarett J.K."/>
            <person name="Geller-Mcgrath D.E."/>
            <person name="Sieber C.M."/>
            <person name="Emerson J.B."/>
            <person name="Anantharaman K."/>
            <person name="Thomas B.C."/>
            <person name="Malmstrom R."/>
            <person name="Stieglmeier M."/>
            <person name="Klingl A."/>
            <person name="Woyke T."/>
            <person name="Ryan C.M."/>
            <person name="Banfield J.F."/>
        </authorList>
    </citation>
    <scope>NUCLEOTIDE SEQUENCE [LARGE SCALE GENOMIC DNA]</scope>
    <source>
        <strain evidence="3">CG10_big_fil_rev_8_21_14_0_10_36_16</strain>
    </source>
</reference>
<evidence type="ECO:0000256" key="1">
    <source>
        <dbReference type="ARBA" id="ARBA00022448"/>
    </source>
</evidence>
<keyword evidence="2" id="KW-0406">Ion transport</keyword>
<dbReference type="Pfam" id="PF01992">
    <property type="entry name" value="vATP-synt_AC39"/>
    <property type="match status" value="1"/>
</dbReference>
<dbReference type="SUPFAM" id="SSF103486">
    <property type="entry name" value="V-type ATP synthase subunit C"/>
    <property type="match status" value="1"/>
</dbReference>
<dbReference type="InterPro" id="IPR044911">
    <property type="entry name" value="V-type_ATPase_csu/dsu_dom_3"/>
</dbReference>
<protein>
    <recommendedName>
        <fullName evidence="5">V-type ATP synthase subunit C</fullName>
    </recommendedName>
</protein>
<dbReference type="PANTHER" id="PTHR38682">
    <property type="entry name" value="V-TYPE ATP SYNTHASE SUBUNIT C"/>
    <property type="match status" value="1"/>
</dbReference>
<dbReference type="PANTHER" id="PTHR38682:SF1">
    <property type="entry name" value="V-TYPE ATP SYNTHASE SUBUNIT C"/>
    <property type="match status" value="1"/>
</dbReference>
<accession>A0A2J0QAJ5</accession>
<dbReference type="AlphaFoldDB" id="A0A2J0QAJ5"/>
<dbReference type="Proteomes" id="UP000228496">
    <property type="component" value="Unassembled WGS sequence"/>
</dbReference>
<evidence type="ECO:0008006" key="5">
    <source>
        <dbReference type="Google" id="ProtNLM"/>
    </source>
</evidence>
<dbReference type="EMBL" id="PCXQ01000004">
    <property type="protein sequence ID" value="PJE51108.1"/>
    <property type="molecule type" value="Genomic_DNA"/>
</dbReference>
<organism evidence="3 4">
    <name type="scientific">Candidatus Yanofskybacteria bacterium CG10_big_fil_rev_8_21_14_0_10_36_16</name>
    <dbReference type="NCBI Taxonomy" id="1975096"/>
    <lineage>
        <taxon>Bacteria</taxon>
        <taxon>Candidatus Yanofskyibacteriota</taxon>
    </lineage>
</organism>
<dbReference type="InterPro" id="IPR036079">
    <property type="entry name" value="ATPase_csu/dsu_sf"/>
</dbReference>
<name>A0A2J0QAJ5_9BACT</name>
<keyword evidence="1" id="KW-0813">Transport</keyword>